<organism evidence="1 2">
    <name type="scientific">Actinoplanes auranticolor</name>
    <dbReference type="NCBI Taxonomy" id="47988"/>
    <lineage>
        <taxon>Bacteria</taxon>
        <taxon>Bacillati</taxon>
        <taxon>Actinomycetota</taxon>
        <taxon>Actinomycetes</taxon>
        <taxon>Micromonosporales</taxon>
        <taxon>Micromonosporaceae</taxon>
        <taxon>Actinoplanes</taxon>
    </lineage>
</organism>
<accession>A0A919SP24</accession>
<evidence type="ECO:0000313" key="1">
    <source>
        <dbReference type="EMBL" id="GIM75952.1"/>
    </source>
</evidence>
<reference evidence="1" key="1">
    <citation type="submission" date="2021-03" db="EMBL/GenBank/DDBJ databases">
        <title>Whole genome shotgun sequence of Actinoplanes auranticolor NBRC 12245.</title>
        <authorList>
            <person name="Komaki H."/>
            <person name="Tamura T."/>
        </authorList>
    </citation>
    <scope>NUCLEOTIDE SEQUENCE</scope>
    <source>
        <strain evidence="1">NBRC 12245</strain>
    </source>
</reference>
<protein>
    <recommendedName>
        <fullName evidence="3">Dienelactone hydrolase</fullName>
    </recommendedName>
</protein>
<dbReference type="AlphaFoldDB" id="A0A919SP24"/>
<sequence length="264" mass="27810">MDGHAVKGQCGRRGFDNVPGMADTPEYLRPFVLSPPVREPARTDNVDTYRPDGPGPYPVVVVVHGTPLPPGLQAQPRDWPLYRGYGQLLAAQGMTAVVVEHQLPITPGPDGLVLDYATAAGQVAAAVTAARADPRADADRVVLWFFSGGAMLSAGWLDAAPAWLRGIALTYPVVTPLPGMVAAPGFVAPAEAIGPGAPPILLTRVGREHPGFAAGVQTFLDRAADVEIIEVPDGQHSFDIADHTEASRAAVGQAVEWVRKRQAV</sequence>
<gene>
    <name evidence="1" type="ORF">Aau02nite_68510</name>
</gene>
<dbReference type="Gene3D" id="3.40.50.1820">
    <property type="entry name" value="alpha/beta hydrolase"/>
    <property type="match status" value="1"/>
</dbReference>
<dbReference type="InterPro" id="IPR029058">
    <property type="entry name" value="AB_hydrolase_fold"/>
</dbReference>
<dbReference type="Proteomes" id="UP000681340">
    <property type="component" value="Unassembled WGS sequence"/>
</dbReference>
<dbReference type="EMBL" id="BOQL01000058">
    <property type="protein sequence ID" value="GIM75952.1"/>
    <property type="molecule type" value="Genomic_DNA"/>
</dbReference>
<evidence type="ECO:0008006" key="3">
    <source>
        <dbReference type="Google" id="ProtNLM"/>
    </source>
</evidence>
<evidence type="ECO:0000313" key="2">
    <source>
        <dbReference type="Proteomes" id="UP000681340"/>
    </source>
</evidence>
<comment type="caution">
    <text evidence="1">The sequence shown here is derived from an EMBL/GenBank/DDBJ whole genome shotgun (WGS) entry which is preliminary data.</text>
</comment>
<proteinExistence type="predicted"/>
<keyword evidence="2" id="KW-1185">Reference proteome</keyword>
<dbReference type="SUPFAM" id="SSF53474">
    <property type="entry name" value="alpha/beta-Hydrolases"/>
    <property type="match status" value="1"/>
</dbReference>
<name>A0A919SP24_9ACTN</name>